<organism evidence="2 3">
    <name type="scientific">Oryza glaberrima</name>
    <name type="common">African rice</name>
    <dbReference type="NCBI Taxonomy" id="4538"/>
    <lineage>
        <taxon>Eukaryota</taxon>
        <taxon>Viridiplantae</taxon>
        <taxon>Streptophyta</taxon>
        <taxon>Embryophyta</taxon>
        <taxon>Tracheophyta</taxon>
        <taxon>Spermatophyta</taxon>
        <taxon>Magnoliopsida</taxon>
        <taxon>Liliopsida</taxon>
        <taxon>Poales</taxon>
        <taxon>Poaceae</taxon>
        <taxon>BOP clade</taxon>
        <taxon>Oryzoideae</taxon>
        <taxon>Oryzeae</taxon>
        <taxon>Oryzinae</taxon>
        <taxon>Oryza</taxon>
    </lineage>
</organism>
<name>I1P5B3_ORYGL</name>
<evidence type="ECO:0000256" key="1">
    <source>
        <dbReference type="SAM" id="MobiDB-lite"/>
    </source>
</evidence>
<feature type="compositionally biased region" description="Low complexity" evidence="1">
    <location>
        <begin position="63"/>
        <end position="73"/>
    </location>
</feature>
<feature type="compositionally biased region" description="Basic residues" evidence="1">
    <location>
        <begin position="1"/>
        <end position="18"/>
    </location>
</feature>
<feature type="region of interest" description="Disordered" evidence="1">
    <location>
        <begin position="1"/>
        <end position="41"/>
    </location>
</feature>
<dbReference type="AlphaFoldDB" id="I1P5B3"/>
<feature type="region of interest" description="Disordered" evidence="1">
    <location>
        <begin position="54"/>
        <end position="91"/>
    </location>
</feature>
<dbReference type="Proteomes" id="UP000007306">
    <property type="component" value="Chromosome 2"/>
</dbReference>
<evidence type="ECO:0000313" key="2">
    <source>
        <dbReference type="EnsemblPlants" id="ORGLA02G0316900.1"/>
    </source>
</evidence>
<dbReference type="EnsemblPlants" id="ORGLA02G0316900.1">
    <property type="protein sequence ID" value="ORGLA02G0316900.1"/>
    <property type="gene ID" value="ORGLA02G0316900"/>
</dbReference>
<dbReference type="OMA" id="RRCHAEY"/>
<sequence length="157" mass="17970">MGSMYRHLRDRSSRRRRFSPAWRQELARQESPGVAGGRRQGRWCRSWHGRRIGRDDQEIGLLPANRGGRRNPPGGDPGAERRRRRVPIHGHGRAGEVPLQLACLTDETQVRGLPFKEAGGAENGRGALLQAGRRRCHAEYFKHAKKKILLFEKYVYI</sequence>
<proteinExistence type="predicted"/>
<dbReference type="HOGENOM" id="CLU_1680661_0_0_1"/>
<protein>
    <submittedName>
        <fullName evidence="2">Uncharacterized protein</fullName>
    </submittedName>
</protein>
<reference evidence="2" key="1">
    <citation type="submission" date="2015-06" db="UniProtKB">
        <authorList>
            <consortium name="EnsemblPlants"/>
        </authorList>
    </citation>
    <scope>IDENTIFICATION</scope>
</reference>
<keyword evidence="3" id="KW-1185">Reference proteome</keyword>
<feature type="compositionally biased region" description="Basic residues" evidence="1">
    <location>
        <begin position="81"/>
        <end position="91"/>
    </location>
</feature>
<dbReference type="Gramene" id="ORGLA02G0316900.1">
    <property type="protein sequence ID" value="ORGLA02G0316900.1"/>
    <property type="gene ID" value="ORGLA02G0316900"/>
</dbReference>
<reference evidence="2 3" key="2">
    <citation type="submission" date="2018-04" db="EMBL/GenBank/DDBJ databases">
        <title>OglaRS2 (Oryza glaberrima Reference Sequence Version 2).</title>
        <authorList>
            <person name="Zhang J."/>
            <person name="Kudrna D."/>
            <person name="Lee S."/>
            <person name="Talag J."/>
            <person name="Rajasekar S."/>
            <person name="Wing R.A."/>
        </authorList>
    </citation>
    <scope>NUCLEOTIDE SEQUENCE [LARGE SCALE GENOMIC DNA]</scope>
    <source>
        <strain evidence="2 3">cv. IRGC 96717</strain>
    </source>
</reference>
<accession>I1P5B3</accession>
<evidence type="ECO:0000313" key="3">
    <source>
        <dbReference type="Proteomes" id="UP000007306"/>
    </source>
</evidence>